<dbReference type="SUPFAM" id="SSF49452">
    <property type="entry name" value="Starch-binding domain-like"/>
    <property type="match status" value="1"/>
</dbReference>
<dbReference type="GO" id="GO:2001070">
    <property type="term" value="F:starch binding"/>
    <property type="evidence" value="ECO:0007669"/>
    <property type="project" value="InterPro"/>
</dbReference>
<evidence type="ECO:0000256" key="2">
    <source>
        <dbReference type="ARBA" id="ARBA00008061"/>
    </source>
</evidence>
<evidence type="ECO:0000256" key="5">
    <source>
        <dbReference type="ARBA" id="ARBA00022801"/>
    </source>
</evidence>
<feature type="domain" description="Fibronectin type-III" evidence="10">
    <location>
        <begin position="1210"/>
        <end position="1306"/>
    </location>
</feature>
<dbReference type="PANTHER" id="PTHR10357">
    <property type="entry name" value="ALPHA-AMYLASE FAMILY MEMBER"/>
    <property type="match status" value="1"/>
</dbReference>
<dbReference type="Proteomes" id="UP000016856">
    <property type="component" value="Unassembled WGS sequence"/>
</dbReference>
<dbReference type="InterPro" id="IPR001119">
    <property type="entry name" value="SLH_dom"/>
</dbReference>
<dbReference type="GO" id="GO:0005975">
    <property type="term" value="P:carbohydrate metabolic process"/>
    <property type="evidence" value="ECO:0007669"/>
    <property type="project" value="InterPro"/>
</dbReference>
<keyword evidence="7" id="KW-0326">Glycosidase</keyword>
<protein>
    <submittedName>
        <fullName evidence="13">Cyclomaltodextrinase</fullName>
    </submittedName>
</protein>
<evidence type="ECO:0000256" key="1">
    <source>
        <dbReference type="ARBA" id="ARBA00001913"/>
    </source>
</evidence>
<dbReference type="Pfam" id="PF00686">
    <property type="entry name" value="CBM_20"/>
    <property type="match status" value="1"/>
</dbReference>
<evidence type="ECO:0000256" key="6">
    <source>
        <dbReference type="ARBA" id="ARBA00022837"/>
    </source>
</evidence>
<name>U5CMF2_CALSX</name>
<keyword evidence="9" id="KW-1133">Transmembrane helix</keyword>
<proteinExistence type="inferred from homology"/>
<keyword evidence="6" id="KW-0106">Calcium</keyword>
<evidence type="ECO:0000259" key="12">
    <source>
        <dbReference type="PROSITE" id="PS51272"/>
    </source>
</evidence>
<dbReference type="Pfam" id="PF22058">
    <property type="entry name" value="X25_BaPul_like"/>
    <property type="match status" value="2"/>
</dbReference>
<reference evidence="13 14" key="1">
    <citation type="journal article" date="2013" name="Genome Announc.">
        <title>Draft Genome Sequence of an Anaerobic and Extremophilic Bacterium, Caldanaerobacter yonseiensis, Isolated from a Geothermal Hot Stream.</title>
        <authorList>
            <person name="Lee S.J."/>
            <person name="Lee Y.J."/>
            <person name="Park G.S."/>
            <person name="Kim B.C."/>
            <person name="Lee S.J."/>
            <person name="Shin J.H."/>
            <person name="Lee D.W."/>
        </authorList>
    </citation>
    <scope>NUCLEOTIDE SEQUENCE [LARGE SCALE GENOMIC DNA]</scope>
    <source>
        <strain evidence="13 14">KB-1</strain>
    </source>
</reference>
<dbReference type="InterPro" id="IPR013780">
    <property type="entry name" value="Glyco_hydro_b"/>
</dbReference>
<dbReference type="CDD" id="cd00063">
    <property type="entry name" value="FN3"/>
    <property type="match status" value="1"/>
</dbReference>
<gene>
    <name evidence="13" type="ORF">O163_11855</name>
</gene>
<dbReference type="Gene3D" id="3.20.20.80">
    <property type="entry name" value="Glycosidases"/>
    <property type="match status" value="1"/>
</dbReference>
<dbReference type="InterPro" id="IPR013784">
    <property type="entry name" value="Carb-bd-like_fold"/>
</dbReference>
<dbReference type="PROSITE" id="PS51272">
    <property type="entry name" value="SLH"/>
    <property type="match status" value="3"/>
</dbReference>
<keyword evidence="9" id="KW-0472">Membrane</keyword>
<dbReference type="CDD" id="cd11338">
    <property type="entry name" value="AmyAc_CMD"/>
    <property type="match status" value="1"/>
</dbReference>
<feature type="domain" description="CBM20" evidence="11">
    <location>
        <begin position="1300"/>
        <end position="1408"/>
    </location>
</feature>
<evidence type="ECO:0000259" key="11">
    <source>
        <dbReference type="PROSITE" id="PS51166"/>
    </source>
</evidence>
<feature type="domain" description="SLH" evidence="12">
    <location>
        <begin position="1714"/>
        <end position="1777"/>
    </location>
</feature>
<dbReference type="InterPro" id="IPR006047">
    <property type="entry name" value="GH13_cat_dom"/>
</dbReference>
<dbReference type="InterPro" id="IPR031319">
    <property type="entry name" value="A-amylase_C"/>
</dbReference>
<dbReference type="SUPFAM" id="SSF51011">
    <property type="entry name" value="Glycosyl hydrolase domain"/>
    <property type="match status" value="1"/>
</dbReference>
<dbReference type="GO" id="GO:0046872">
    <property type="term" value="F:metal ion binding"/>
    <property type="evidence" value="ECO:0007669"/>
    <property type="project" value="UniProtKB-KW"/>
</dbReference>
<evidence type="ECO:0000256" key="9">
    <source>
        <dbReference type="SAM" id="Phobius"/>
    </source>
</evidence>
<keyword evidence="9" id="KW-0812">Transmembrane</keyword>
<evidence type="ECO:0000313" key="14">
    <source>
        <dbReference type="Proteomes" id="UP000016856"/>
    </source>
</evidence>
<dbReference type="InterPro" id="IPR004185">
    <property type="entry name" value="Glyco_hydro_13_lg-like_dom"/>
</dbReference>
<dbReference type="GO" id="GO:0004553">
    <property type="term" value="F:hydrolase activity, hydrolyzing O-glycosyl compounds"/>
    <property type="evidence" value="ECO:0007669"/>
    <property type="project" value="InterPro"/>
</dbReference>
<dbReference type="SMART" id="SM00632">
    <property type="entry name" value="Aamy_C"/>
    <property type="match status" value="1"/>
</dbReference>
<dbReference type="CDD" id="cd12962">
    <property type="entry name" value="X25_BaPul_like"/>
    <property type="match status" value="2"/>
</dbReference>
<dbReference type="PANTHER" id="PTHR10357:SF210">
    <property type="entry name" value="MALTODEXTRIN GLUCOSIDASE"/>
    <property type="match status" value="1"/>
</dbReference>
<dbReference type="SMART" id="SM00642">
    <property type="entry name" value="Aamy"/>
    <property type="match status" value="1"/>
</dbReference>
<dbReference type="SUPFAM" id="SSF81296">
    <property type="entry name" value="E set domains"/>
    <property type="match status" value="1"/>
</dbReference>
<dbReference type="SMART" id="SM01065">
    <property type="entry name" value="CBM_2"/>
    <property type="match status" value="1"/>
</dbReference>
<evidence type="ECO:0000256" key="8">
    <source>
        <dbReference type="SAM" id="MobiDB-lite"/>
    </source>
</evidence>
<dbReference type="PROSITE" id="PS50853">
    <property type="entry name" value="FN3"/>
    <property type="match status" value="2"/>
</dbReference>
<dbReference type="CDD" id="cd02857">
    <property type="entry name" value="E_set_CDase_PDE_N"/>
    <property type="match status" value="1"/>
</dbReference>
<dbReference type="Pfam" id="PF00395">
    <property type="entry name" value="SLH"/>
    <property type="match status" value="3"/>
</dbReference>
<feature type="region of interest" description="Disordered" evidence="8">
    <location>
        <begin position="1495"/>
        <end position="1524"/>
    </location>
</feature>
<feature type="domain" description="Fibronectin type-III" evidence="10">
    <location>
        <begin position="981"/>
        <end position="1072"/>
    </location>
</feature>
<evidence type="ECO:0000313" key="13">
    <source>
        <dbReference type="EMBL" id="ERM91193.1"/>
    </source>
</evidence>
<dbReference type="InterPro" id="IPR017853">
    <property type="entry name" value="GH"/>
</dbReference>
<comment type="cofactor">
    <cofactor evidence="1">
        <name>Ca(2+)</name>
        <dbReference type="ChEBI" id="CHEBI:29108"/>
    </cofactor>
</comment>
<feature type="transmembrane region" description="Helical" evidence="9">
    <location>
        <begin position="61"/>
        <end position="81"/>
    </location>
</feature>
<dbReference type="SUPFAM" id="SSF51445">
    <property type="entry name" value="(Trans)glycosidases"/>
    <property type="match status" value="1"/>
</dbReference>
<dbReference type="InterPro" id="IPR002044">
    <property type="entry name" value="CBM20"/>
</dbReference>
<evidence type="ECO:0000256" key="3">
    <source>
        <dbReference type="ARBA" id="ARBA00022723"/>
    </source>
</evidence>
<dbReference type="InterPro" id="IPR036116">
    <property type="entry name" value="FN3_sf"/>
</dbReference>
<sequence>MKENDCAKFAQINVYINTFIFLQFVKAIAQRNGGGVVKEIFERFLNKNIVKRGIAVFKRRALGFLLLFLLIFTAMFGSMPVQFAKAETDIAPATAVVAGNFQSKLGDTDWKGDSSITVMTYKGNGFYEYTTQTALPAGDYEYKIVLNGIQWIPDGFGNNLKFHLDTDSVVTFYYNYYTSSVTDSTKYTPIPEEKLPRIVGTIQSAIGAGDDWKPETSTAIMRDYKFNNVYEYTANVPKGYYEFKVTLGPSWDINYGLNGEQNGPNIPLNVVYDTKITFYYDSVSHKIWTDYNLSLTGLDNNIYYDDLKHDTHDPFFRSPFGAIKTGETVTLRIQAKNHDLESAQISYWDDIKKTRTQVPMYKIGQSPDGKYEYWEIKLSFDYPTRIWYYFILKDGTKTAYYGDDDEQLGGVGKATDVVNKDFVITVYDKNLDTPDWMKGAVMYQIFPDRFYNGDHSNDRLKKYSRGFDPVEYHDDWYALPDNPGDKDKPGYTGDGIWNNDFFGGDLRGIIDKLDYLKELGISVIYLNPIFQSPSNHRYDTTDYTKIDELLGDLDTFKTLMREAHARGIRVILDGVFNHTSDDSIYFDRYGKYLDKGLGAYQAWLQGDQSKSPYGDWYEIRPDGTYEGWWGFDSLPVIRQINGSEYNVKSWADFIINNPDAISKYWLNPDGDKNAGADGWRLDVANEVAHDFWIHFRDAINTVKPNAPMIAELWGDASLDLLGDSFNSVMNYLFRNAVIDFILDKSFDDGNVVHNPIDAAKLDQRLMSIYERYPLPVFYSTMNLLGSHDTMRILTVFGYNSADANQNSQETKDLAVKRLKLATILQMGYPGMPSIYYGDEAGQSGGKDPDNRRTFPWGREDTDLQEFFKKVVNIRNENQVLKTGDLVTLYAKGDVYAFGRRIINGKDIFGKSYPDSVAIVVINKGEAKSVQIDTTKFVRDGVAFTDALSGKTYTVHDGQIVVEVGSMDGAILISDPGQNLTAPQSIQDLKAVSGNGKVDLSWSAVDKAVSYNIYRSTVKGGLYEKIASNVTQSTYTDTQVTNGLKYVYAVTAVDGDGNESTLSNEVEAYPAFPIGWAGNMNQVDTHVIGVNNPVEVYAEVWAEGLTDKPGQGENMIAQLGYRYIGDGGQDATRNKVEGVEINKHWTWVDARYVGDSYSFGQPNNDQYKASFVPDMVGTWEYTMRFSSNQGQDWTQTDVKQFTVIPSNDSEPPTAPVLQQPGIESSRVTLNWSPSADNVAIYGYEIYRASNEAGPFTKIATVGENTHTYVDTDVLNGKTYYYKVAAVDTSFNRTASNTVRITPDIIPIQVTFNVTVPDYTPDDGVNIAGNFPDAFWNPSARPMTKTGPNSYSITLTLNEGTQLEYKYARGSWDKVEKGEYGEEIANRKITVVNQGSNTMVVNDVVQRWRDIPIYIYFPKDNTTVDANTNEIEIKGNTYKGAIVTINDESFVQQENGVFTKVVPLEYGVNIIKIHVEPSGEKNNELTKDITITVTREKLAQGKEPTPTPRLESTPTESTKPAQEVSQGKVVVENDTTILTVDEAKVSKDIKDTSKKEIQFDLTDIGQTSAKALEIPVSVLNLIAENNKNITVKSHEIALQFDAKALAIPKETIDLIRKAGVVRLTIEDRGKQTINSLVPVSKAYDITIKAGDNKIKIDSPVKLTFDIKDAKDIRKVGVYYLNEVTGKWEYVGGKVDRKTNAVTIEAKHFSTYGAFEYNKEFKDVPKNFWAYDVINVLASRHIIKGMDDDTFAPNAKITRAEFAALMIRALGIEEKPYKGEFEDVKEGAWYANAIEVAYQEGIMLGDGKKMRPNDPITREEMAAVIMRVYAKMTGYKEENIGNTGFADNDKISEWARNVVANTAKLGIVRGYEDNTFRAKDNATRAEGAAMLYRILEKIGNI</sequence>
<dbReference type="InterPro" id="IPR054409">
    <property type="entry name" value="X25_BaPul-like"/>
</dbReference>
<comment type="similarity">
    <text evidence="2">Belongs to the glycosyl hydrolase 13 family.</text>
</comment>
<dbReference type="InterPro" id="IPR014756">
    <property type="entry name" value="Ig_E-set"/>
</dbReference>
<evidence type="ECO:0000256" key="4">
    <source>
        <dbReference type="ARBA" id="ARBA00022737"/>
    </source>
</evidence>
<dbReference type="EMBL" id="AXDC01000038">
    <property type="protein sequence ID" value="ERM91193.1"/>
    <property type="molecule type" value="Genomic_DNA"/>
</dbReference>
<feature type="compositionally biased region" description="Polar residues" evidence="8">
    <location>
        <begin position="1508"/>
        <end position="1523"/>
    </location>
</feature>
<keyword evidence="4" id="KW-0677">Repeat</keyword>
<dbReference type="Pfam" id="PF02903">
    <property type="entry name" value="Alpha-amylase_N"/>
    <property type="match status" value="1"/>
</dbReference>
<comment type="caution">
    <text evidence="13">The sequence shown here is derived from an EMBL/GenBank/DDBJ whole genome shotgun (WGS) entry which is preliminary data.</text>
</comment>
<dbReference type="PATRIC" id="fig|1388761.3.peg.2384"/>
<dbReference type="SMART" id="SM00060">
    <property type="entry name" value="FN3"/>
    <property type="match status" value="2"/>
</dbReference>
<dbReference type="PROSITE" id="PS51166">
    <property type="entry name" value="CBM20"/>
    <property type="match status" value="1"/>
</dbReference>
<dbReference type="InterPro" id="IPR013783">
    <property type="entry name" value="Ig-like_fold"/>
</dbReference>
<organism evidence="13 14">
    <name type="scientific">Caldanaerobacter subterraneus subsp. yonseiensis KB-1</name>
    <dbReference type="NCBI Taxonomy" id="1388761"/>
    <lineage>
        <taxon>Bacteria</taxon>
        <taxon>Bacillati</taxon>
        <taxon>Bacillota</taxon>
        <taxon>Clostridia</taxon>
        <taxon>Thermoanaerobacterales</taxon>
        <taxon>Thermoanaerobacteraceae</taxon>
        <taxon>Caldanaerobacter</taxon>
    </lineage>
</organism>
<dbReference type="Gene3D" id="2.60.40.1180">
    <property type="entry name" value="Golgi alpha-mannosidase II"/>
    <property type="match status" value="1"/>
</dbReference>
<evidence type="ECO:0000259" key="10">
    <source>
        <dbReference type="PROSITE" id="PS50853"/>
    </source>
</evidence>
<feature type="domain" description="SLH" evidence="12">
    <location>
        <begin position="1839"/>
        <end position="1898"/>
    </location>
</feature>
<evidence type="ECO:0000256" key="7">
    <source>
        <dbReference type="ARBA" id="ARBA00023295"/>
    </source>
</evidence>
<dbReference type="Pfam" id="PF00128">
    <property type="entry name" value="Alpha-amylase"/>
    <property type="match status" value="1"/>
</dbReference>
<keyword evidence="5" id="KW-0378">Hydrolase</keyword>
<dbReference type="Gene3D" id="2.60.40.10">
    <property type="entry name" value="Immunoglobulins"/>
    <property type="match status" value="7"/>
</dbReference>
<keyword evidence="3" id="KW-0479">Metal-binding</keyword>
<dbReference type="InterPro" id="IPR003961">
    <property type="entry name" value="FN3_dom"/>
</dbReference>
<feature type="domain" description="SLH" evidence="12">
    <location>
        <begin position="1778"/>
        <end position="1836"/>
    </location>
</feature>
<dbReference type="SUPFAM" id="SSF49265">
    <property type="entry name" value="Fibronectin type III"/>
    <property type="match status" value="1"/>
</dbReference>
<accession>U5CMF2</accession>